<feature type="transmembrane region" description="Helical" evidence="19">
    <location>
        <begin position="56"/>
        <end position="78"/>
    </location>
</feature>
<keyword evidence="21" id="KW-1185">Reference proteome</keyword>
<evidence type="ECO:0000256" key="14">
    <source>
        <dbReference type="ARBA" id="ARBA00023098"/>
    </source>
</evidence>
<dbReference type="OrthoDB" id="9799199at2"/>
<evidence type="ECO:0000256" key="3">
    <source>
        <dbReference type="ARBA" id="ARBA00005119"/>
    </source>
</evidence>
<keyword evidence="14" id="KW-0443">Lipid metabolism</keyword>
<organism evidence="20 21">
    <name type="scientific">Zoogloea ramigera</name>
    <dbReference type="NCBI Taxonomy" id="350"/>
    <lineage>
        <taxon>Bacteria</taxon>
        <taxon>Pseudomonadati</taxon>
        <taxon>Pseudomonadota</taxon>
        <taxon>Betaproteobacteria</taxon>
        <taxon>Rhodocyclales</taxon>
        <taxon>Zoogloeaceae</taxon>
        <taxon>Zoogloea</taxon>
    </lineage>
</organism>
<dbReference type="UniPathway" id="UPA00557">
    <property type="reaction ID" value="UER00614"/>
</dbReference>
<dbReference type="PANTHER" id="PTHR46382">
    <property type="entry name" value="PHOSPHATIDATE CYTIDYLYLTRANSFERASE"/>
    <property type="match status" value="1"/>
</dbReference>
<dbReference type="PROSITE" id="PS01315">
    <property type="entry name" value="CDS"/>
    <property type="match status" value="1"/>
</dbReference>
<evidence type="ECO:0000256" key="8">
    <source>
        <dbReference type="ARBA" id="ARBA00022475"/>
    </source>
</evidence>
<dbReference type="GO" id="GO:0004605">
    <property type="term" value="F:phosphatidate cytidylyltransferase activity"/>
    <property type="evidence" value="ECO:0007669"/>
    <property type="project" value="UniProtKB-EC"/>
</dbReference>
<comment type="subcellular location">
    <subcellularLocation>
        <location evidence="2">Cell membrane</location>
        <topology evidence="2">Multi-pass membrane protein</topology>
    </subcellularLocation>
</comment>
<feature type="transmembrane region" description="Helical" evidence="19">
    <location>
        <begin position="181"/>
        <end position="203"/>
    </location>
</feature>
<keyword evidence="17" id="KW-1208">Phospholipid metabolism</keyword>
<evidence type="ECO:0000256" key="6">
    <source>
        <dbReference type="ARBA" id="ARBA00012487"/>
    </source>
</evidence>
<dbReference type="EMBL" id="BJNV01000004">
    <property type="protein sequence ID" value="GEC94184.1"/>
    <property type="molecule type" value="Genomic_DNA"/>
</dbReference>
<evidence type="ECO:0000256" key="4">
    <source>
        <dbReference type="ARBA" id="ARBA00005189"/>
    </source>
</evidence>
<evidence type="ECO:0000256" key="11">
    <source>
        <dbReference type="ARBA" id="ARBA00022692"/>
    </source>
</evidence>
<name>A0A4Y4CRT7_ZOORA</name>
<reference evidence="20 21" key="1">
    <citation type="submission" date="2019-06" db="EMBL/GenBank/DDBJ databases">
        <title>Whole genome shotgun sequence of Zoogloea ramigera NBRC 15342.</title>
        <authorList>
            <person name="Hosoyama A."/>
            <person name="Uohara A."/>
            <person name="Ohji S."/>
            <person name="Ichikawa N."/>
        </authorList>
    </citation>
    <scope>NUCLEOTIDE SEQUENCE [LARGE SCALE GENOMIC DNA]</scope>
    <source>
        <strain evidence="20 21">NBRC 15342</strain>
    </source>
</reference>
<protein>
    <recommendedName>
        <fullName evidence="7 18">Phosphatidate cytidylyltransferase</fullName>
        <ecNumber evidence="6 18">2.7.7.41</ecNumber>
    </recommendedName>
</protein>
<dbReference type="InterPro" id="IPR000374">
    <property type="entry name" value="PC_trans"/>
</dbReference>
<gene>
    <name evidence="20" type="ORF">ZRA01_02570</name>
</gene>
<dbReference type="GO" id="GO:0016024">
    <property type="term" value="P:CDP-diacylglycerol biosynthetic process"/>
    <property type="evidence" value="ECO:0007669"/>
    <property type="project" value="UniProtKB-UniPathway"/>
</dbReference>
<keyword evidence="13 19" id="KW-1133">Transmembrane helix</keyword>
<dbReference type="GO" id="GO:0005886">
    <property type="term" value="C:plasma membrane"/>
    <property type="evidence" value="ECO:0007669"/>
    <property type="project" value="UniProtKB-SubCell"/>
</dbReference>
<sequence length="275" mass="28573">MLKARVVTALILLAGLLSSLFLLPALGWLLFASLVCGGAALEWGAMVGFGPVPRRVYAVLLGLLCLAGGLVAGLHLPASVAPFALAPAYALSALFWLLCVPFWLRARWKLPGAGAAALVGFVLLVPPSLAIAHLRLLSPWLLLGVMAAVWVADIAAYFTGRAFGRRKLAPSISPGKSWEGAYGAVVGVAVYGLACLSYIGYPLGEPGRLVLALVGLVAFTAVSIIGDLFESMVKRQAGVKDSGTLLPGHGGILDRIDSLTSTLPLAALVVLWIAK</sequence>
<evidence type="ECO:0000256" key="2">
    <source>
        <dbReference type="ARBA" id="ARBA00004651"/>
    </source>
</evidence>
<dbReference type="PANTHER" id="PTHR46382:SF1">
    <property type="entry name" value="PHOSPHATIDATE CYTIDYLYLTRANSFERASE"/>
    <property type="match status" value="1"/>
</dbReference>
<feature type="transmembrane region" description="Helical" evidence="19">
    <location>
        <begin position="28"/>
        <end position="49"/>
    </location>
</feature>
<keyword evidence="15 19" id="KW-0472">Membrane</keyword>
<keyword evidence="16" id="KW-0594">Phospholipid biosynthesis</keyword>
<keyword evidence="10 18" id="KW-0808">Transferase</keyword>
<comment type="pathway">
    <text evidence="3 18">Phospholipid metabolism; CDP-diacylglycerol biosynthesis; CDP-diacylglycerol from sn-glycerol 3-phosphate: step 3/3.</text>
</comment>
<dbReference type="AlphaFoldDB" id="A0A4Y4CRT7"/>
<dbReference type="Pfam" id="PF01148">
    <property type="entry name" value="CTP_transf_1"/>
    <property type="match status" value="1"/>
</dbReference>
<comment type="catalytic activity">
    <reaction evidence="1 18">
        <text>a 1,2-diacyl-sn-glycero-3-phosphate + CTP + H(+) = a CDP-1,2-diacyl-sn-glycerol + diphosphate</text>
        <dbReference type="Rhea" id="RHEA:16229"/>
        <dbReference type="ChEBI" id="CHEBI:15378"/>
        <dbReference type="ChEBI" id="CHEBI:33019"/>
        <dbReference type="ChEBI" id="CHEBI:37563"/>
        <dbReference type="ChEBI" id="CHEBI:58332"/>
        <dbReference type="ChEBI" id="CHEBI:58608"/>
        <dbReference type="EC" id="2.7.7.41"/>
    </reaction>
</comment>
<keyword evidence="9" id="KW-0444">Lipid biosynthesis</keyword>
<keyword evidence="8" id="KW-1003">Cell membrane</keyword>
<evidence type="ECO:0000313" key="20">
    <source>
        <dbReference type="EMBL" id="GEC94184.1"/>
    </source>
</evidence>
<evidence type="ECO:0000256" key="15">
    <source>
        <dbReference type="ARBA" id="ARBA00023136"/>
    </source>
</evidence>
<evidence type="ECO:0000256" key="18">
    <source>
        <dbReference type="RuleBase" id="RU003938"/>
    </source>
</evidence>
<comment type="similarity">
    <text evidence="5 18">Belongs to the CDS family.</text>
</comment>
<evidence type="ECO:0000256" key="16">
    <source>
        <dbReference type="ARBA" id="ARBA00023209"/>
    </source>
</evidence>
<evidence type="ECO:0000256" key="19">
    <source>
        <dbReference type="SAM" id="Phobius"/>
    </source>
</evidence>
<comment type="caution">
    <text evidence="20">The sequence shown here is derived from an EMBL/GenBank/DDBJ whole genome shotgun (WGS) entry which is preliminary data.</text>
</comment>
<evidence type="ECO:0000256" key="12">
    <source>
        <dbReference type="ARBA" id="ARBA00022695"/>
    </source>
</evidence>
<dbReference type="RefSeq" id="WP_141348942.1">
    <property type="nucleotide sequence ID" value="NZ_BJNV01000004.1"/>
</dbReference>
<evidence type="ECO:0000313" key="21">
    <source>
        <dbReference type="Proteomes" id="UP000318422"/>
    </source>
</evidence>
<evidence type="ECO:0000256" key="5">
    <source>
        <dbReference type="ARBA" id="ARBA00010185"/>
    </source>
</evidence>
<feature type="transmembrane region" description="Helical" evidence="19">
    <location>
        <begin position="140"/>
        <end position="160"/>
    </location>
</feature>
<feature type="transmembrane region" description="Helical" evidence="19">
    <location>
        <begin position="116"/>
        <end position="134"/>
    </location>
</feature>
<keyword evidence="12 18" id="KW-0548">Nucleotidyltransferase</keyword>
<comment type="pathway">
    <text evidence="4">Lipid metabolism.</text>
</comment>
<feature type="transmembrane region" description="Helical" evidence="19">
    <location>
        <begin position="209"/>
        <end position="229"/>
    </location>
</feature>
<evidence type="ECO:0000256" key="9">
    <source>
        <dbReference type="ARBA" id="ARBA00022516"/>
    </source>
</evidence>
<dbReference type="EC" id="2.7.7.41" evidence="6 18"/>
<keyword evidence="11 18" id="KW-0812">Transmembrane</keyword>
<evidence type="ECO:0000256" key="7">
    <source>
        <dbReference type="ARBA" id="ARBA00019373"/>
    </source>
</evidence>
<evidence type="ECO:0000256" key="17">
    <source>
        <dbReference type="ARBA" id="ARBA00023264"/>
    </source>
</evidence>
<evidence type="ECO:0000256" key="1">
    <source>
        <dbReference type="ARBA" id="ARBA00001698"/>
    </source>
</evidence>
<proteinExistence type="inferred from homology"/>
<evidence type="ECO:0000256" key="13">
    <source>
        <dbReference type="ARBA" id="ARBA00022989"/>
    </source>
</evidence>
<accession>A0A4Y4CRT7</accession>
<evidence type="ECO:0000256" key="10">
    <source>
        <dbReference type="ARBA" id="ARBA00022679"/>
    </source>
</evidence>
<feature type="transmembrane region" description="Helical" evidence="19">
    <location>
        <begin position="84"/>
        <end position="104"/>
    </location>
</feature>
<dbReference type="Proteomes" id="UP000318422">
    <property type="component" value="Unassembled WGS sequence"/>
</dbReference>